<dbReference type="SMART" id="SM00454">
    <property type="entry name" value="SAM"/>
    <property type="match status" value="1"/>
</dbReference>
<dbReference type="SUPFAM" id="SSF47769">
    <property type="entry name" value="SAM/Pointed domain"/>
    <property type="match status" value="1"/>
</dbReference>
<feature type="region of interest" description="Disordered" evidence="1">
    <location>
        <begin position="310"/>
        <end position="407"/>
    </location>
</feature>
<feature type="compositionally biased region" description="Low complexity" evidence="1">
    <location>
        <begin position="318"/>
        <end position="328"/>
    </location>
</feature>
<dbReference type="Gene3D" id="2.30.29.30">
    <property type="entry name" value="Pleckstrin-homology domain (PH domain)/Phosphotyrosine-binding domain (PTB)"/>
    <property type="match status" value="1"/>
</dbReference>
<evidence type="ECO:0008006" key="6">
    <source>
        <dbReference type="Google" id="ProtNLM"/>
    </source>
</evidence>
<dbReference type="OrthoDB" id="422827at2759"/>
<evidence type="ECO:0000313" key="5">
    <source>
        <dbReference type="Proteomes" id="UP000275078"/>
    </source>
</evidence>
<feature type="compositionally biased region" description="Basic residues" evidence="1">
    <location>
        <begin position="53"/>
        <end position="63"/>
    </location>
</feature>
<feature type="domain" description="PH" evidence="2">
    <location>
        <begin position="734"/>
        <end position="860"/>
    </location>
</feature>
<reference evidence="4 5" key="1">
    <citation type="journal article" date="2018" name="Nat. Ecol. Evol.">
        <title>Pezizomycetes genomes reveal the molecular basis of ectomycorrhizal truffle lifestyle.</title>
        <authorList>
            <person name="Murat C."/>
            <person name="Payen T."/>
            <person name="Noel B."/>
            <person name="Kuo A."/>
            <person name="Morin E."/>
            <person name="Chen J."/>
            <person name="Kohler A."/>
            <person name="Krizsan K."/>
            <person name="Balestrini R."/>
            <person name="Da Silva C."/>
            <person name="Montanini B."/>
            <person name="Hainaut M."/>
            <person name="Levati E."/>
            <person name="Barry K.W."/>
            <person name="Belfiori B."/>
            <person name="Cichocki N."/>
            <person name="Clum A."/>
            <person name="Dockter R.B."/>
            <person name="Fauchery L."/>
            <person name="Guy J."/>
            <person name="Iotti M."/>
            <person name="Le Tacon F."/>
            <person name="Lindquist E.A."/>
            <person name="Lipzen A."/>
            <person name="Malagnac F."/>
            <person name="Mello A."/>
            <person name="Molinier V."/>
            <person name="Miyauchi S."/>
            <person name="Poulain J."/>
            <person name="Riccioni C."/>
            <person name="Rubini A."/>
            <person name="Sitrit Y."/>
            <person name="Splivallo R."/>
            <person name="Traeger S."/>
            <person name="Wang M."/>
            <person name="Zifcakova L."/>
            <person name="Wipf D."/>
            <person name="Zambonelli A."/>
            <person name="Paolocci F."/>
            <person name="Nowrousian M."/>
            <person name="Ottonello S."/>
            <person name="Baldrian P."/>
            <person name="Spatafora J.W."/>
            <person name="Henrissat B."/>
            <person name="Nagy L.G."/>
            <person name="Aury J.M."/>
            <person name="Wincker P."/>
            <person name="Grigoriev I.V."/>
            <person name="Bonfante P."/>
            <person name="Martin F.M."/>
        </authorList>
    </citation>
    <scope>NUCLEOTIDE SEQUENCE [LARGE SCALE GENOMIC DNA]</scope>
    <source>
        <strain evidence="4 5">RN42</strain>
    </source>
</reference>
<evidence type="ECO:0000259" key="2">
    <source>
        <dbReference type="PROSITE" id="PS50003"/>
    </source>
</evidence>
<feature type="compositionally biased region" description="Basic residues" evidence="1">
    <location>
        <begin position="353"/>
        <end position="371"/>
    </location>
</feature>
<evidence type="ECO:0000313" key="4">
    <source>
        <dbReference type="EMBL" id="RPA77213.1"/>
    </source>
</evidence>
<feature type="region of interest" description="Disordered" evidence="1">
    <location>
        <begin position="1"/>
        <end position="23"/>
    </location>
</feature>
<protein>
    <recommendedName>
        <fullName evidence="6">PH domain-containing protein</fullName>
    </recommendedName>
</protein>
<dbReference type="InterPro" id="IPR001849">
    <property type="entry name" value="PH_domain"/>
</dbReference>
<accession>A0A3N4HTM6</accession>
<keyword evidence="5" id="KW-1185">Reference proteome</keyword>
<dbReference type="Proteomes" id="UP000275078">
    <property type="component" value="Unassembled WGS sequence"/>
</dbReference>
<dbReference type="EMBL" id="ML119730">
    <property type="protein sequence ID" value="RPA77213.1"/>
    <property type="molecule type" value="Genomic_DNA"/>
</dbReference>
<feature type="compositionally biased region" description="Pro residues" evidence="1">
    <location>
        <begin position="579"/>
        <end position="590"/>
    </location>
</feature>
<dbReference type="PROSITE" id="PS50003">
    <property type="entry name" value="PH_DOMAIN"/>
    <property type="match status" value="1"/>
</dbReference>
<evidence type="ECO:0000259" key="3">
    <source>
        <dbReference type="PROSITE" id="PS50105"/>
    </source>
</evidence>
<dbReference type="Pfam" id="PF00169">
    <property type="entry name" value="PH"/>
    <property type="match status" value="1"/>
</dbReference>
<feature type="region of interest" description="Disordered" evidence="1">
    <location>
        <begin position="676"/>
        <end position="696"/>
    </location>
</feature>
<feature type="compositionally biased region" description="Polar residues" evidence="1">
    <location>
        <begin position="1"/>
        <end position="20"/>
    </location>
</feature>
<dbReference type="AlphaFoldDB" id="A0A3N4HTM6"/>
<feature type="domain" description="SAM" evidence="3">
    <location>
        <begin position="240"/>
        <end position="304"/>
    </location>
</feature>
<sequence>MSSSRVTPFPRTQTYSSTHKFAQIPRPISIRPMSVATSIADSVTDFEMDSRRRPSKGWQKKGRRAEMEGSEASDAESIQSLYGKTIMMAGMIDSDISTPDFRRTSFGALSEGAQTSATLSSFSEAETPSGSPLPSYTAFNGPSADYDCKDSSYFLETPYYEEEQLPLYTGMSTVGPKGPHLFRSESNASSAQPIQVPHINTNVPSTVSICQTPISQRGSREIRLQTPRSPYYEPEEVMNWSTTQVCQWMQSLGFEDSIVAKFENNDISGAILIDLKWEDLKELEIQSFGKRVELWSEIHHLRSGPQTIVTPVEEPVSRRSSGRSPRASPVKRSSPAMEQIKGVDEASRPVPQIRKKKEVAGKKKVGMKITKKQLEALNNGDDSSDGEVSVRPPVRERRARKAAQKSYDMMSEVGPMDSVSVRGLKIHTPPAKVKGVKIAHKHKHSNSSSLLRQSFAPSNDGTILIATTPSIVDVERMPRINDLDDRSTRPSSFVVPSIIASSDVLGPIQGRELRLQETLLREVGRVDPQESVKQFLTNQHIQHLEERRASPPPVPSKTAEDMARAHRSATPPQEIALPPSRPPTRGPSPPMRGVSPAKPLMAPAPPPPMQRSMTPGSLPSRVRSPPQVMRTTTPFSEMDVPTSYTPLSAIRDQSQSVPPDMRFRRFTPTPASQNVIAQRRRPSHVTMMAPAPPPAIPTVDESAEWEEITSPTAEAAPKPAMTRQQSVRKPSMGARTHSGWMKKRKTNWFRHEWPDYHFELQGTRLGYAKDVKAPEEGFIEMEDFSVACSNAQNSKLSAALKSFMIKNKKDEMDANKHFLFQLVPSAESAKKIKGDKSHCFAVGTREERIDWMRELMLAKALKQKETGYEVEMNGQRM</sequence>
<proteinExistence type="predicted"/>
<dbReference type="PROSITE" id="PS50105">
    <property type="entry name" value="SAM_DOMAIN"/>
    <property type="match status" value="1"/>
</dbReference>
<dbReference type="InterPro" id="IPR013761">
    <property type="entry name" value="SAM/pointed_sf"/>
</dbReference>
<dbReference type="SUPFAM" id="SSF50729">
    <property type="entry name" value="PH domain-like"/>
    <property type="match status" value="1"/>
</dbReference>
<dbReference type="CDD" id="cd09535">
    <property type="entry name" value="SAM_BOI-like_fungal"/>
    <property type="match status" value="1"/>
</dbReference>
<name>A0A3N4HTM6_ASCIM</name>
<dbReference type="Pfam" id="PF07647">
    <property type="entry name" value="SAM_2"/>
    <property type="match status" value="1"/>
</dbReference>
<feature type="region of interest" description="Disordered" evidence="1">
    <location>
        <begin position="117"/>
        <end position="138"/>
    </location>
</feature>
<dbReference type="Gene3D" id="1.10.150.50">
    <property type="entry name" value="Transcription Factor, Ets-1"/>
    <property type="match status" value="1"/>
</dbReference>
<gene>
    <name evidence="4" type="ORF">BJ508DRAFT_310377</name>
</gene>
<feature type="region of interest" description="Disordered" evidence="1">
    <location>
        <begin position="543"/>
        <end position="626"/>
    </location>
</feature>
<dbReference type="SMART" id="SM00233">
    <property type="entry name" value="PH"/>
    <property type="match status" value="1"/>
</dbReference>
<feature type="region of interest" description="Disordered" evidence="1">
    <location>
        <begin position="712"/>
        <end position="738"/>
    </location>
</feature>
<organism evidence="4 5">
    <name type="scientific">Ascobolus immersus RN42</name>
    <dbReference type="NCBI Taxonomy" id="1160509"/>
    <lineage>
        <taxon>Eukaryota</taxon>
        <taxon>Fungi</taxon>
        <taxon>Dikarya</taxon>
        <taxon>Ascomycota</taxon>
        <taxon>Pezizomycotina</taxon>
        <taxon>Pezizomycetes</taxon>
        <taxon>Pezizales</taxon>
        <taxon>Ascobolaceae</taxon>
        <taxon>Ascobolus</taxon>
    </lineage>
</organism>
<feature type="region of interest" description="Disordered" evidence="1">
    <location>
        <begin position="43"/>
        <end position="76"/>
    </location>
</feature>
<dbReference type="InterPro" id="IPR011993">
    <property type="entry name" value="PH-like_dom_sf"/>
</dbReference>
<dbReference type="InterPro" id="IPR001660">
    <property type="entry name" value="SAM"/>
</dbReference>
<evidence type="ECO:0000256" key="1">
    <source>
        <dbReference type="SAM" id="MobiDB-lite"/>
    </source>
</evidence>